<dbReference type="EMBL" id="AWVF01000175">
    <property type="protein sequence ID" value="ERJ96283.1"/>
    <property type="molecule type" value="Genomic_DNA"/>
</dbReference>
<evidence type="ECO:0000313" key="4">
    <source>
        <dbReference type="Proteomes" id="UP000016662"/>
    </source>
</evidence>
<feature type="chain" id="PRO_5004631108" description="Maff2 family protein" evidence="2">
    <location>
        <begin position="42"/>
        <end position="100"/>
    </location>
</feature>
<evidence type="ECO:0000313" key="3">
    <source>
        <dbReference type="EMBL" id="ERJ96283.1"/>
    </source>
</evidence>
<evidence type="ECO:0008006" key="5">
    <source>
        <dbReference type="Google" id="ProtNLM"/>
    </source>
</evidence>
<evidence type="ECO:0000256" key="1">
    <source>
        <dbReference type="SAM" id="Phobius"/>
    </source>
</evidence>
<keyword evidence="4" id="KW-1185">Reference proteome</keyword>
<name>U2MAE2_9FIRM</name>
<dbReference type="PATRIC" id="fig|411473.3.peg.1145"/>
<dbReference type="HOGENOM" id="CLU_2303951_0_0_9"/>
<reference evidence="3 4" key="1">
    <citation type="submission" date="2013-07" db="EMBL/GenBank/DDBJ databases">
        <authorList>
            <person name="Weinstock G."/>
            <person name="Sodergren E."/>
            <person name="Wylie T."/>
            <person name="Fulton L."/>
            <person name="Fulton R."/>
            <person name="Fronick C."/>
            <person name="O'Laughlin M."/>
            <person name="Godfrey J."/>
            <person name="Miner T."/>
            <person name="Herter B."/>
            <person name="Appelbaum E."/>
            <person name="Cordes M."/>
            <person name="Lek S."/>
            <person name="Wollam A."/>
            <person name="Pepin K.H."/>
            <person name="Palsikar V.B."/>
            <person name="Mitreva M."/>
            <person name="Wilson R.K."/>
        </authorList>
    </citation>
    <scope>NUCLEOTIDE SEQUENCE [LARGE SCALE GENOMIC DNA]</scope>
    <source>
        <strain evidence="3 4">ATCC 27760</strain>
    </source>
</reference>
<dbReference type="STRING" id="411473.RUMCAL_01418"/>
<evidence type="ECO:0000256" key="2">
    <source>
        <dbReference type="SAM" id="SignalP"/>
    </source>
</evidence>
<dbReference type="eggNOG" id="ENOG50330HN">
    <property type="taxonomic scope" value="Bacteria"/>
</dbReference>
<keyword evidence="1" id="KW-1133">Transmembrane helix</keyword>
<gene>
    <name evidence="3" type="ORF">RUMCAL_01418</name>
</gene>
<comment type="caution">
    <text evidence="3">The sequence shown here is derived from an EMBL/GenBank/DDBJ whole genome shotgun (WGS) entry which is preliminary data.</text>
</comment>
<keyword evidence="1" id="KW-0812">Transmembrane</keyword>
<dbReference type="AlphaFoldDB" id="U2MAE2"/>
<organism evidence="3 4">
    <name type="scientific">Ruminococcus callidus ATCC 27760</name>
    <dbReference type="NCBI Taxonomy" id="411473"/>
    <lineage>
        <taxon>Bacteria</taxon>
        <taxon>Bacillati</taxon>
        <taxon>Bacillota</taxon>
        <taxon>Clostridia</taxon>
        <taxon>Eubacteriales</taxon>
        <taxon>Oscillospiraceae</taxon>
        <taxon>Ruminococcus</taxon>
    </lineage>
</organism>
<sequence length="100" mass="10461">MKKMMIAKVATLKNTARIKKMIAAAVTALCMGVMLSMTVFADGASVDTSSFLDTVETVLKAVCILIGAGLGVWGVVNLIEGYGNDNPGAKSQGMKQFMAN</sequence>
<keyword evidence="2" id="KW-0732">Signal</keyword>
<accession>U2MAE2</accession>
<proteinExistence type="predicted"/>
<dbReference type="Pfam" id="PF12750">
    <property type="entry name" value="Maff2"/>
    <property type="match status" value="1"/>
</dbReference>
<protein>
    <recommendedName>
        <fullName evidence="5">Maff2 family protein</fullName>
    </recommendedName>
</protein>
<feature type="transmembrane region" description="Helical" evidence="1">
    <location>
        <begin position="57"/>
        <end position="79"/>
    </location>
</feature>
<dbReference type="Proteomes" id="UP000016662">
    <property type="component" value="Unassembled WGS sequence"/>
</dbReference>
<feature type="signal peptide" evidence="2">
    <location>
        <begin position="1"/>
        <end position="41"/>
    </location>
</feature>
<keyword evidence="1" id="KW-0472">Membrane</keyword>
<dbReference type="InterPro" id="IPR024272">
    <property type="entry name" value="MAFF-rel"/>
</dbReference>